<organism evidence="1 2">
    <name type="scientific">Hyalomma asiaticum</name>
    <name type="common">Tick</name>
    <dbReference type="NCBI Taxonomy" id="266040"/>
    <lineage>
        <taxon>Eukaryota</taxon>
        <taxon>Metazoa</taxon>
        <taxon>Ecdysozoa</taxon>
        <taxon>Arthropoda</taxon>
        <taxon>Chelicerata</taxon>
        <taxon>Arachnida</taxon>
        <taxon>Acari</taxon>
        <taxon>Parasitiformes</taxon>
        <taxon>Ixodida</taxon>
        <taxon>Ixodoidea</taxon>
        <taxon>Ixodidae</taxon>
        <taxon>Hyalomminae</taxon>
        <taxon>Hyalomma</taxon>
    </lineage>
</organism>
<dbReference type="EMBL" id="CM023481">
    <property type="protein sequence ID" value="KAH6945956.1"/>
    <property type="molecule type" value="Genomic_DNA"/>
</dbReference>
<gene>
    <name evidence="1" type="ORF">HPB50_010925</name>
</gene>
<dbReference type="Proteomes" id="UP000821845">
    <property type="component" value="Chromosome 1"/>
</dbReference>
<name>A0ACB7TIA7_HYAAI</name>
<evidence type="ECO:0000313" key="2">
    <source>
        <dbReference type="Proteomes" id="UP000821845"/>
    </source>
</evidence>
<comment type="caution">
    <text evidence="1">The sequence shown here is derived from an EMBL/GenBank/DDBJ whole genome shotgun (WGS) entry which is preliminary data.</text>
</comment>
<proteinExistence type="predicted"/>
<sequence length="402" mass="44540">MATSGSHLSKKTAKERAREYKHADFYEDGGVLFCRTCARAVDHCRKSTIDEHIGSSRHRKNAETRDSSKRKSGEEQSEDGAGGSGTPRKQSRLQTLESAITAGEARNDVVLKFLDALISANIPLEKVDNPKLRTFLQTHVRNGGSVPGSDALRRRLPELFEKHEANLKAMFQGTTVSVITDETTDDRSKSVVNVLFVQSARSASTSLQPVLVEVKFVDEVNSSVIGRIVTRTLTRYGVEFEDVSGFVSDNASYMVKSFKECIKPLCEGAVHITCVAHTVNIVGSTLQASFPLVDKFVACMKKAFRLSSRKRAFYKSHLEECGVQCAKAPPAPVQSRWNSWIEAVEQHSAYFEHYPTLLEQVHQKYGEAACVDSLLKLLTEHSTEPKYSMRCIAVFGKKVSSA</sequence>
<evidence type="ECO:0000313" key="1">
    <source>
        <dbReference type="EMBL" id="KAH6945956.1"/>
    </source>
</evidence>
<accession>A0ACB7TIA7</accession>
<protein>
    <submittedName>
        <fullName evidence="1">Uncharacterized protein</fullName>
    </submittedName>
</protein>
<keyword evidence="2" id="KW-1185">Reference proteome</keyword>
<reference evidence="1" key="1">
    <citation type="submission" date="2020-05" db="EMBL/GenBank/DDBJ databases">
        <title>Large-scale comparative analyses of tick genomes elucidate their genetic diversity and vector capacities.</title>
        <authorList>
            <person name="Jia N."/>
            <person name="Wang J."/>
            <person name="Shi W."/>
            <person name="Du L."/>
            <person name="Sun Y."/>
            <person name="Zhan W."/>
            <person name="Jiang J."/>
            <person name="Wang Q."/>
            <person name="Zhang B."/>
            <person name="Ji P."/>
            <person name="Sakyi L.B."/>
            <person name="Cui X."/>
            <person name="Yuan T."/>
            <person name="Jiang B."/>
            <person name="Yang W."/>
            <person name="Lam T.T.-Y."/>
            <person name="Chang Q."/>
            <person name="Ding S."/>
            <person name="Wang X."/>
            <person name="Zhu J."/>
            <person name="Ruan X."/>
            <person name="Zhao L."/>
            <person name="Wei J."/>
            <person name="Que T."/>
            <person name="Du C."/>
            <person name="Cheng J."/>
            <person name="Dai P."/>
            <person name="Han X."/>
            <person name="Huang E."/>
            <person name="Gao Y."/>
            <person name="Liu J."/>
            <person name="Shao H."/>
            <person name="Ye R."/>
            <person name="Li L."/>
            <person name="Wei W."/>
            <person name="Wang X."/>
            <person name="Wang C."/>
            <person name="Yang T."/>
            <person name="Huo Q."/>
            <person name="Li W."/>
            <person name="Guo W."/>
            <person name="Chen H."/>
            <person name="Zhou L."/>
            <person name="Ni X."/>
            <person name="Tian J."/>
            <person name="Zhou Y."/>
            <person name="Sheng Y."/>
            <person name="Liu T."/>
            <person name="Pan Y."/>
            <person name="Xia L."/>
            <person name="Li J."/>
            <person name="Zhao F."/>
            <person name="Cao W."/>
        </authorList>
    </citation>
    <scope>NUCLEOTIDE SEQUENCE</scope>
    <source>
        <strain evidence="1">Hyas-2018</strain>
    </source>
</reference>